<dbReference type="PROSITE" id="PS51857">
    <property type="entry name" value="CSD_2"/>
    <property type="match status" value="1"/>
</dbReference>
<dbReference type="GO" id="GO:0005829">
    <property type="term" value="C:cytosol"/>
    <property type="evidence" value="ECO:0007669"/>
    <property type="project" value="UniProtKB-ARBA"/>
</dbReference>
<dbReference type="AlphaFoldDB" id="A0A316FQA1"/>
<dbReference type="InterPro" id="IPR002059">
    <property type="entry name" value="CSP_DNA-bd"/>
</dbReference>
<dbReference type="InterPro" id="IPR011129">
    <property type="entry name" value="CSD"/>
</dbReference>
<feature type="compositionally biased region" description="Polar residues" evidence="1">
    <location>
        <begin position="20"/>
        <end position="33"/>
    </location>
</feature>
<dbReference type="Proteomes" id="UP000245790">
    <property type="component" value="Unassembled WGS sequence"/>
</dbReference>
<accession>A0A316FQA1</accession>
<sequence>MVANKKRQENGNTKKKQKHQQNGNTDYPQQQYVEGNFGHTEDDHQPQAKKPRHGYQKKRHQHDNKHNPKHKPHQPDVDPNYVPEVEEGKTYEGIVQNYYREKGYGFIRCEEFKVPAFFHYSEIQLDGFKYLIKQQQVEFKARVSDEGKLQAYLVTPTELAPTQKRQIFNKDKSDDNS</sequence>
<feature type="compositionally biased region" description="Basic residues" evidence="1">
    <location>
        <begin position="47"/>
        <end position="72"/>
    </location>
</feature>
<dbReference type="PANTHER" id="PTHR46565">
    <property type="entry name" value="COLD SHOCK DOMAIN PROTEIN 2"/>
    <property type="match status" value="1"/>
</dbReference>
<dbReference type="EMBL" id="QGGU01000007">
    <property type="protein sequence ID" value="PWK49896.1"/>
    <property type="molecule type" value="Genomic_DNA"/>
</dbReference>
<dbReference type="Gene3D" id="2.40.50.140">
    <property type="entry name" value="Nucleic acid-binding proteins"/>
    <property type="match status" value="1"/>
</dbReference>
<keyword evidence="4" id="KW-1185">Reference proteome</keyword>
<feature type="region of interest" description="Disordered" evidence="1">
    <location>
        <begin position="1"/>
        <end position="87"/>
    </location>
</feature>
<feature type="domain" description="CSD" evidence="2">
    <location>
        <begin position="90"/>
        <end position="156"/>
    </location>
</feature>
<reference evidence="3 4" key="1">
    <citation type="submission" date="2018-05" db="EMBL/GenBank/DDBJ databases">
        <title>Genomic Encyclopedia of Type Strains, Phase IV (KMG-IV): sequencing the most valuable type-strain genomes for metagenomic binning, comparative biology and taxonomic classification.</title>
        <authorList>
            <person name="Goeker M."/>
        </authorList>
    </citation>
    <scope>NUCLEOTIDE SEQUENCE [LARGE SCALE GENOMIC DNA]</scope>
    <source>
        <strain evidence="3 4">DSM 25350</strain>
    </source>
</reference>
<dbReference type="InterPro" id="IPR012340">
    <property type="entry name" value="NA-bd_OB-fold"/>
</dbReference>
<dbReference type="GO" id="GO:0003676">
    <property type="term" value="F:nucleic acid binding"/>
    <property type="evidence" value="ECO:0007669"/>
    <property type="project" value="InterPro"/>
</dbReference>
<evidence type="ECO:0000313" key="3">
    <source>
        <dbReference type="EMBL" id="PWK49896.1"/>
    </source>
</evidence>
<gene>
    <name evidence="3" type="ORF">C8D97_10757</name>
</gene>
<dbReference type="OrthoDB" id="9810590at2"/>
<dbReference type="PANTHER" id="PTHR46565:SF20">
    <property type="entry name" value="COLD SHOCK DOMAIN-CONTAINING PROTEIN 4"/>
    <property type="match status" value="1"/>
</dbReference>
<dbReference type="SMART" id="SM00357">
    <property type="entry name" value="CSP"/>
    <property type="match status" value="1"/>
</dbReference>
<protein>
    <submittedName>
        <fullName evidence="3">Cold shock CspA family protein</fullName>
    </submittedName>
</protein>
<dbReference type="CDD" id="cd04458">
    <property type="entry name" value="CSP_CDS"/>
    <property type="match status" value="1"/>
</dbReference>
<evidence type="ECO:0000259" key="2">
    <source>
        <dbReference type="PROSITE" id="PS51857"/>
    </source>
</evidence>
<organism evidence="3 4">
    <name type="scientific">Pleionea mediterranea</name>
    <dbReference type="NCBI Taxonomy" id="523701"/>
    <lineage>
        <taxon>Bacteria</taxon>
        <taxon>Pseudomonadati</taxon>
        <taxon>Pseudomonadota</taxon>
        <taxon>Gammaproteobacteria</taxon>
        <taxon>Oceanospirillales</taxon>
        <taxon>Pleioneaceae</taxon>
        <taxon>Pleionea</taxon>
    </lineage>
</organism>
<evidence type="ECO:0000313" key="4">
    <source>
        <dbReference type="Proteomes" id="UP000245790"/>
    </source>
</evidence>
<evidence type="ECO:0000256" key="1">
    <source>
        <dbReference type="SAM" id="MobiDB-lite"/>
    </source>
</evidence>
<proteinExistence type="predicted"/>
<comment type="caution">
    <text evidence="3">The sequence shown here is derived from an EMBL/GenBank/DDBJ whole genome shotgun (WGS) entry which is preliminary data.</text>
</comment>
<name>A0A316FQA1_9GAMM</name>
<dbReference type="Pfam" id="PF00313">
    <property type="entry name" value="CSD"/>
    <property type="match status" value="1"/>
</dbReference>
<dbReference type="SUPFAM" id="SSF50249">
    <property type="entry name" value="Nucleic acid-binding proteins"/>
    <property type="match status" value="1"/>
</dbReference>